<evidence type="ECO:0000256" key="3">
    <source>
        <dbReference type="ARBA" id="ARBA00023098"/>
    </source>
</evidence>
<feature type="region of interest" description="Disordered" evidence="5">
    <location>
        <begin position="124"/>
        <end position="143"/>
    </location>
</feature>
<feature type="domain" description="PNPLA" evidence="6">
    <location>
        <begin position="1"/>
        <end position="238"/>
    </location>
</feature>
<feature type="active site" description="Nucleophile" evidence="4">
    <location>
        <position position="43"/>
    </location>
</feature>
<dbReference type="EMBL" id="BDHI01000001">
    <property type="protein sequence ID" value="GCB18983.1"/>
    <property type="molecule type" value="Genomic_DNA"/>
</dbReference>
<keyword evidence="1 4" id="KW-0378">Hydrolase</keyword>
<dbReference type="PANTHER" id="PTHR24185:SF1">
    <property type="entry name" value="CALCIUM-INDEPENDENT PHOSPHOLIPASE A2-GAMMA"/>
    <property type="match status" value="1"/>
</dbReference>
<dbReference type="PROSITE" id="PS51635">
    <property type="entry name" value="PNPLA"/>
    <property type="match status" value="1"/>
</dbReference>
<dbReference type="Gene3D" id="3.40.1090.10">
    <property type="entry name" value="Cytosolic phospholipase A2 catalytic domain"/>
    <property type="match status" value="1"/>
</dbReference>
<dbReference type="InterPro" id="IPR016035">
    <property type="entry name" value="Acyl_Trfase/lysoPLipase"/>
</dbReference>
<dbReference type="GO" id="GO:0016042">
    <property type="term" value="P:lipid catabolic process"/>
    <property type="evidence" value="ECO:0007669"/>
    <property type="project" value="UniProtKB-UniRule"/>
</dbReference>
<dbReference type="GO" id="GO:0046486">
    <property type="term" value="P:glycerolipid metabolic process"/>
    <property type="evidence" value="ECO:0007669"/>
    <property type="project" value="UniProtKB-ARBA"/>
</dbReference>
<organism evidence="7 8">
    <name type="scientific">Aspergillus awamori</name>
    <name type="common">Black koji mold</name>
    <dbReference type="NCBI Taxonomy" id="105351"/>
    <lineage>
        <taxon>Eukaryota</taxon>
        <taxon>Fungi</taxon>
        <taxon>Dikarya</taxon>
        <taxon>Ascomycota</taxon>
        <taxon>Pezizomycotina</taxon>
        <taxon>Eurotiomycetes</taxon>
        <taxon>Eurotiomycetidae</taxon>
        <taxon>Eurotiales</taxon>
        <taxon>Aspergillaceae</taxon>
        <taxon>Aspergillus</taxon>
    </lineage>
</organism>
<reference evidence="7 8" key="1">
    <citation type="submission" date="2016-09" db="EMBL/GenBank/DDBJ databases">
        <title>Aspergillus awamori IFM 58123T.</title>
        <authorList>
            <person name="Kusuya Y."/>
            <person name="Shimizu M."/>
            <person name="Takahashi H."/>
            <person name="Yaguchi T."/>
        </authorList>
    </citation>
    <scope>NUCLEOTIDE SEQUENCE [LARGE SCALE GENOMIC DNA]</scope>
    <source>
        <strain evidence="7 8">IFM 58123</strain>
    </source>
</reference>
<dbReference type="Proteomes" id="UP000286921">
    <property type="component" value="Unassembled WGS sequence"/>
</dbReference>
<feature type="short sequence motif" description="DGA/G" evidence="4">
    <location>
        <begin position="225"/>
        <end position="227"/>
    </location>
</feature>
<dbReference type="Pfam" id="PF01734">
    <property type="entry name" value="Patatin"/>
    <property type="match status" value="1"/>
</dbReference>
<proteinExistence type="predicted"/>
<sequence length="362" mass="41408">MNQVKEFEKENLSNHTYTGSKSESQMDEERFPVDYFDLAAGTSTGGLIALMLFRLRMKTSDAIKFYHELAAQVFSPTIWWGAFNMHKWGRLGYYIGNPWLKFKALAFPSRFSDKPLIDAINKAINESDDPNDRENKGESRLVRDRPDKTGKMFMCATLAEEGRSLLLRSYTTLPDDDSRSEDLIFPLPSRSEDMRNITINEAARATSAAPTYLPEVEIQGLRCWDGGLLNNNPIDQVWAARYDLTDNPTDTPVVKCVLSIGTSFSKARKSSFLGFLNTVNTVTSFSTNTEAKHQDFARNIQRENLTRGIKTAYYRFDAETDDHAFNLDDWQQMKKLEVYTERYLEREDVEGAIKRCAEKLAK</sequence>
<evidence type="ECO:0000256" key="5">
    <source>
        <dbReference type="SAM" id="MobiDB-lite"/>
    </source>
</evidence>
<protein>
    <recommendedName>
        <fullName evidence="6">PNPLA domain-containing protein</fullName>
    </recommendedName>
</protein>
<evidence type="ECO:0000256" key="2">
    <source>
        <dbReference type="ARBA" id="ARBA00022963"/>
    </source>
</evidence>
<gene>
    <name evidence="7" type="ORF">AAWM_01868</name>
</gene>
<feature type="active site" description="Proton acceptor" evidence="4">
    <location>
        <position position="225"/>
    </location>
</feature>
<accession>A0A401KI38</accession>
<evidence type="ECO:0000259" key="6">
    <source>
        <dbReference type="PROSITE" id="PS51635"/>
    </source>
</evidence>
<dbReference type="GO" id="GO:0016020">
    <property type="term" value="C:membrane"/>
    <property type="evidence" value="ECO:0007669"/>
    <property type="project" value="TreeGrafter"/>
</dbReference>
<evidence type="ECO:0000313" key="7">
    <source>
        <dbReference type="EMBL" id="GCB18983.1"/>
    </source>
</evidence>
<keyword evidence="3 4" id="KW-0443">Lipid metabolism</keyword>
<feature type="compositionally biased region" description="Basic and acidic residues" evidence="5">
    <location>
        <begin position="130"/>
        <end position="143"/>
    </location>
</feature>
<keyword evidence="8" id="KW-1185">Reference proteome</keyword>
<keyword evidence="2 4" id="KW-0442">Lipid degradation</keyword>
<evidence type="ECO:0000256" key="1">
    <source>
        <dbReference type="ARBA" id="ARBA00022801"/>
    </source>
</evidence>
<feature type="short sequence motif" description="GXSXG" evidence="4">
    <location>
        <begin position="41"/>
        <end position="45"/>
    </location>
</feature>
<dbReference type="GO" id="GO:0047499">
    <property type="term" value="F:calcium-independent phospholipase A2 activity"/>
    <property type="evidence" value="ECO:0007669"/>
    <property type="project" value="TreeGrafter"/>
</dbReference>
<dbReference type="InterPro" id="IPR002641">
    <property type="entry name" value="PNPLA_dom"/>
</dbReference>
<evidence type="ECO:0000256" key="4">
    <source>
        <dbReference type="PROSITE-ProRule" id="PRU01161"/>
    </source>
</evidence>
<dbReference type="SUPFAM" id="SSF52151">
    <property type="entry name" value="FabD/lysophospholipase-like"/>
    <property type="match status" value="1"/>
</dbReference>
<dbReference type="AlphaFoldDB" id="A0A401KI38"/>
<dbReference type="GO" id="GO:0019369">
    <property type="term" value="P:arachidonate metabolic process"/>
    <property type="evidence" value="ECO:0007669"/>
    <property type="project" value="TreeGrafter"/>
</dbReference>
<comment type="caution">
    <text evidence="7">The sequence shown here is derived from an EMBL/GenBank/DDBJ whole genome shotgun (WGS) entry which is preliminary data.</text>
</comment>
<comment type="caution">
    <text evidence="4">Lacks conserved residue(s) required for the propagation of feature annotation.</text>
</comment>
<dbReference type="PANTHER" id="PTHR24185">
    <property type="entry name" value="CALCIUM-INDEPENDENT PHOSPHOLIPASE A2-GAMMA"/>
    <property type="match status" value="1"/>
</dbReference>
<evidence type="ECO:0000313" key="8">
    <source>
        <dbReference type="Proteomes" id="UP000286921"/>
    </source>
</evidence>
<name>A0A401KI38_ASPAW</name>
<dbReference type="STRING" id="105351.A0A401KI38"/>